<feature type="region of interest" description="Disordered" evidence="2">
    <location>
        <begin position="178"/>
        <end position="235"/>
    </location>
</feature>
<name>K5WMA6_PHACS</name>
<feature type="region of interest" description="Disordered" evidence="2">
    <location>
        <begin position="364"/>
        <end position="400"/>
    </location>
</feature>
<evidence type="ECO:0000256" key="1">
    <source>
        <dbReference type="SAM" id="Coils"/>
    </source>
</evidence>
<reference evidence="3 4" key="1">
    <citation type="journal article" date="2012" name="BMC Genomics">
        <title>Comparative genomics of the white-rot fungi, Phanerochaete carnosa and P. chrysosporium, to elucidate the genetic basis of the distinct wood types they colonize.</title>
        <authorList>
            <person name="Suzuki H."/>
            <person name="MacDonald J."/>
            <person name="Syed K."/>
            <person name="Salamov A."/>
            <person name="Hori C."/>
            <person name="Aerts A."/>
            <person name="Henrissat B."/>
            <person name="Wiebenga A."/>
            <person name="vanKuyk P.A."/>
            <person name="Barry K."/>
            <person name="Lindquist E."/>
            <person name="LaButti K."/>
            <person name="Lapidus A."/>
            <person name="Lucas S."/>
            <person name="Coutinho P."/>
            <person name="Gong Y."/>
            <person name="Samejima M."/>
            <person name="Mahadevan R."/>
            <person name="Abou-Zaid M."/>
            <person name="de Vries R.P."/>
            <person name="Igarashi K."/>
            <person name="Yadav J.S."/>
            <person name="Grigoriev I.V."/>
            <person name="Master E.R."/>
        </authorList>
    </citation>
    <scope>NUCLEOTIDE SEQUENCE [LARGE SCALE GENOMIC DNA]</scope>
    <source>
        <strain evidence="3 4">HHB-10118-sp</strain>
    </source>
</reference>
<dbReference type="HOGENOM" id="CLU_428336_0_0_1"/>
<dbReference type="AlphaFoldDB" id="K5WMA6"/>
<feature type="compositionally biased region" description="Low complexity" evidence="2">
    <location>
        <begin position="49"/>
        <end position="65"/>
    </location>
</feature>
<keyword evidence="1" id="KW-0175">Coiled coil</keyword>
<organism evidence="3 4">
    <name type="scientific">Phanerochaete carnosa (strain HHB-10118-sp)</name>
    <name type="common">White-rot fungus</name>
    <name type="synonym">Peniophora carnosa</name>
    <dbReference type="NCBI Taxonomy" id="650164"/>
    <lineage>
        <taxon>Eukaryota</taxon>
        <taxon>Fungi</taxon>
        <taxon>Dikarya</taxon>
        <taxon>Basidiomycota</taxon>
        <taxon>Agaricomycotina</taxon>
        <taxon>Agaricomycetes</taxon>
        <taxon>Polyporales</taxon>
        <taxon>Phanerochaetaceae</taxon>
        <taxon>Phanerochaete</taxon>
    </lineage>
</organism>
<dbReference type="RefSeq" id="XP_007400563.1">
    <property type="nucleotide sequence ID" value="XM_007400501.1"/>
</dbReference>
<feature type="region of interest" description="Disordered" evidence="2">
    <location>
        <begin position="46"/>
        <end position="65"/>
    </location>
</feature>
<evidence type="ECO:0000313" key="4">
    <source>
        <dbReference type="Proteomes" id="UP000008370"/>
    </source>
</evidence>
<feature type="region of interest" description="Disordered" evidence="2">
    <location>
        <begin position="259"/>
        <end position="286"/>
    </location>
</feature>
<dbReference type="EMBL" id="JH930477">
    <property type="protein sequence ID" value="EKM51422.1"/>
    <property type="molecule type" value="Genomic_DNA"/>
</dbReference>
<feature type="region of interest" description="Disordered" evidence="2">
    <location>
        <begin position="471"/>
        <end position="507"/>
    </location>
</feature>
<feature type="compositionally biased region" description="Low complexity" evidence="2">
    <location>
        <begin position="385"/>
        <end position="400"/>
    </location>
</feature>
<evidence type="ECO:0000256" key="2">
    <source>
        <dbReference type="SAM" id="MobiDB-lite"/>
    </source>
</evidence>
<dbReference type="InParanoid" id="K5WMA6"/>
<feature type="region of interest" description="Disordered" evidence="2">
    <location>
        <begin position="74"/>
        <end position="105"/>
    </location>
</feature>
<sequence>MIKPDSPSVLADGDTITFGKAVGRDESIVSPIIAKVRLLFGTLPPSPEPASSITPATPAAPTAAVHTSSGRYGIYTPAMTSSSSDSSESEDIEEIPPPSQAPRLCGPLPFGFGPRTSHAYQMHHVFHTRHAHHTQMIPNPPGRLGLLRRILPRVGSIEEIATGHGSSRLSPISVYSASRSPSVVEVRREDVQPPAAEPEDISPSPFPEHRSRAQSPSEDMDLESDAPSEYPGKSGGMEIILEASFDGPLPVLAASSRLCTPEPDPEPVHSFQQRQVEDDESDGDMYATPAPQLIPEPVQEPEPVSLAVPPLAPEVPELFMDDAAWCLSDYPSRSASPAPAAEPFDMRVENLKNRLADLEQRMLASSKASTAEPSAGDAEPEQVEQPEQSEQPAAEVAAPAPAEAVAPMVDNLKEMLQSLDELRKKAEADMAQELDAVRALRAEAEAAAHAALALAVAPAVPVTVDLGGDHGTDKVSAPHAARCARDAHGAQTPPAASGLKRKRDELEDGSGGVYGAVAPVAQTPVSCHVLFDRLAAEPPRKRARGVDVARRIALGVAKTTAIAAVGAVATWSALAFS</sequence>
<proteinExistence type="predicted"/>
<keyword evidence="4" id="KW-1185">Reference proteome</keyword>
<dbReference type="GeneID" id="18918582"/>
<feature type="coiled-coil region" evidence="1">
    <location>
        <begin position="409"/>
        <end position="443"/>
    </location>
</feature>
<gene>
    <name evidence="3" type="ORF">PHACADRAFT_263539</name>
</gene>
<protein>
    <submittedName>
        <fullName evidence="3">Uncharacterized protein</fullName>
    </submittedName>
</protein>
<dbReference type="KEGG" id="pco:PHACADRAFT_263539"/>
<dbReference type="OrthoDB" id="2803989at2759"/>
<dbReference type="Proteomes" id="UP000008370">
    <property type="component" value="Unassembled WGS sequence"/>
</dbReference>
<evidence type="ECO:0000313" key="3">
    <source>
        <dbReference type="EMBL" id="EKM51422.1"/>
    </source>
</evidence>
<accession>K5WMA6</accession>
<dbReference type="STRING" id="650164.K5WMA6"/>